<protein>
    <recommendedName>
        <fullName evidence="4">SGNH/GDSL hydrolase family protein</fullName>
    </recommendedName>
</protein>
<evidence type="ECO:0000313" key="3">
    <source>
        <dbReference type="Proteomes" id="UP000190092"/>
    </source>
</evidence>
<dbReference type="RefSeq" id="WP_085937863.1">
    <property type="nucleotide sequence ID" value="NZ_FUWJ01000016.1"/>
</dbReference>
<reference evidence="3" key="1">
    <citation type="submission" date="2017-02" db="EMBL/GenBank/DDBJ databases">
        <authorList>
            <person name="Varghese N."/>
            <person name="Submissions S."/>
        </authorList>
    </citation>
    <scope>NUCLEOTIDE SEQUENCE [LARGE SCALE GENOMIC DNA]</scope>
    <source>
        <strain evidence="3">ATCC 27094</strain>
    </source>
</reference>
<dbReference type="EMBL" id="FUWJ01000016">
    <property type="protein sequence ID" value="SKA38940.1"/>
    <property type="molecule type" value="Genomic_DNA"/>
</dbReference>
<dbReference type="AlphaFoldDB" id="A0A1T4TER4"/>
<keyword evidence="1" id="KW-0812">Transmembrane</keyword>
<dbReference type="STRING" id="225324.SAMN02745126_06137"/>
<accession>A0A1T4TER4</accession>
<dbReference type="OrthoDB" id="7374329at2"/>
<feature type="transmembrane region" description="Helical" evidence="1">
    <location>
        <begin position="12"/>
        <end position="32"/>
    </location>
</feature>
<evidence type="ECO:0000256" key="1">
    <source>
        <dbReference type="SAM" id="Phobius"/>
    </source>
</evidence>
<proteinExistence type="predicted"/>
<keyword evidence="3" id="KW-1185">Reference proteome</keyword>
<keyword evidence="1" id="KW-1133">Transmembrane helix</keyword>
<keyword evidence="1" id="KW-0472">Membrane</keyword>
<sequence>MKQRIFGWISTLIGIVVALALIEATATVWLIIEDGHYTPASELFERTQNTYVRDMTKNSDCRYVDTLFPHPYVAFVHHGNPPCGKPWVNNVGLFGPDYPTVKRTDVYTVMLVGGSVASQLGQELGPPAQHYLEDELNRRYISPTGKPFMVLNGGDGAWKEPQSFILFSLYASSVDAVLTLDGFNEHYFFFPGTPERLERPLSNFIDVNPFVADENFGDAAIGWVIGRVGGALQRTPLLGHSHAAYMIVRGIEAVAKSKDIFSSNKKTTLASLFKMPEEIVKDHEREFQVQLGLYQKYERAIEAVAKDNGVKTAYFLQPVPAYGKELTEEEKKSAGDLGYRDLYRRIVDGMMSLRSQGLAMYDLGDIYKDEKGRIYADHVHCFREPDPRADSRGYTIMAQRIAADLAQAWGLKEKPAN</sequence>
<evidence type="ECO:0008006" key="4">
    <source>
        <dbReference type="Google" id="ProtNLM"/>
    </source>
</evidence>
<name>A0A1T4TER4_9HYPH</name>
<evidence type="ECO:0000313" key="2">
    <source>
        <dbReference type="EMBL" id="SKA38940.1"/>
    </source>
</evidence>
<gene>
    <name evidence="2" type="ORF">SAMN02745126_06137</name>
</gene>
<dbReference type="Proteomes" id="UP000190092">
    <property type="component" value="Unassembled WGS sequence"/>
</dbReference>
<organism evidence="2 3">
    <name type="scientific">Enhydrobacter aerosaccus</name>
    <dbReference type="NCBI Taxonomy" id="225324"/>
    <lineage>
        <taxon>Bacteria</taxon>
        <taxon>Pseudomonadati</taxon>
        <taxon>Pseudomonadota</taxon>
        <taxon>Alphaproteobacteria</taxon>
        <taxon>Hyphomicrobiales</taxon>
        <taxon>Enhydrobacter</taxon>
    </lineage>
</organism>